<reference evidence="1" key="1">
    <citation type="submission" date="2014-12" db="EMBL/GenBank/DDBJ databases">
        <title>Insight into the proteome of Arion vulgaris.</title>
        <authorList>
            <person name="Aradska J."/>
            <person name="Bulat T."/>
            <person name="Smidak R."/>
            <person name="Sarate P."/>
            <person name="Gangsoo J."/>
            <person name="Sialana F."/>
            <person name="Bilban M."/>
            <person name="Lubec G."/>
        </authorList>
    </citation>
    <scope>NUCLEOTIDE SEQUENCE</scope>
    <source>
        <tissue evidence="1">Skin</tissue>
    </source>
</reference>
<dbReference type="AlphaFoldDB" id="A0A0B6Y849"/>
<sequence>MKFIDHKVTEYNNMISDLWDKLMGLELQLVDQLEEVIKDFERNMQELVGVFLENVQSYLTLAREQEGIHNEKMTEFATQAVEKAAKNELDDDLPEEIRILLVDKDTILNAVTSSHDVHLLKIDTKEDDILTRIKLWLKEMIDTIHQEEEISRNRKRVIEINHLIDYFREELDGLDISEAPEGNI</sequence>
<dbReference type="EMBL" id="HACG01005448">
    <property type="protein sequence ID" value="CEK52313.1"/>
    <property type="molecule type" value="Transcribed_RNA"/>
</dbReference>
<gene>
    <name evidence="1" type="primary">ORF16287</name>
</gene>
<accession>A0A0B6Y849</accession>
<name>A0A0B6Y849_9EUPU</name>
<organism evidence="1">
    <name type="scientific">Arion vulgaris</name>
    <dbReference type="NCBI Taxonomy" id="1028688"/>
    <lineage>
        <taxon>Eukaryota</taxon>
        <taxon>Metazoa</taxon>
        <taxon>Spiralia</taxon>
        <taxon>Lophotrochozoa</taxon>
        <taxon>Mollusca</taxon>
        <taxon>Gastropoda</taxon>
        <taxon>Heterobranchia</taxon>
        <taxon>Euthyneura</taxon>
        <taxon>Panpulmonata</taxon>
        <taxon>Eupulmonata</taxon>
        <taxon>Stylommatophora</taxon>
        <taxon>Helicina</taxon>
        <taxon>Arionoidea</taxon>
        <taxon>Arionidae</taxon>
        <taxon>Arion</taxon>
    </lineage>
</organism>
<proteinExistence type="predicted"/>
<protein>
    <submittedName>
        <fullName evidence="1">Uncharacterized protein</fullName>
    </submittedName>
</protein>
<evidence type="ECO:0000313" key="1">
    <source>
        <dbReference type="EMBL" id="CEK52313.1"/>
    </source>
</evidence>